<protein>
    <submittedName>
        <fullName evidence="5">Uncharacterized protein</fullName>
    </submittedName>
</protein>
<evidence type="ECO:0000256" key="3">
    <source>
        <dbReference type="ARBA" id="ARBA00023180"/>
    </source>
</evidence>
<evidence type="ECO:0000256" key="4">
    <source>
        <dbReference type="ARBA" id="ARBA00023316"/>
    </source>
</evidence>
<dbReference type="AlphaFoldDB" id="A0A024UDY9"/>
<sequence length="190" mass="20849">MMQSWNKLCIQGGFIEVAAKLPGAINNVPDDVHESVTTNPNAVGEFWKDGVKTKLTSGDRIKDGAYYLTWPGIWLLGNLGRALYSASTTRMWPWTYNECNGDLSPHQAISACDPNPGYGLNPNQGRGVPEMDILEGDGAAISSSIQIAPGMPDNYRRLPVQEPDLTCHSHSFFVTNGCVCSKNYHTLFWA</sequence>
<evidence type="ECO:0000256" key="2">
    <source>
        <dbReference type="ARBA" id="ARBA00023136"/>
    </source>
</evidence>
<dbReference type="STRING" id="157072.A0A024UDY9"/>
<dbReference type="PANTHER" id="PTHR31361">
    <property type="entry name" value="BETA-GLUCAN SYNTHESIS-ASSOCIATED PROTEIN KRE6-RELATED"/>
    <property type="match status" value="1"/>
</dbReference>
<dbReference type="OrthoDB" id="412647at2759"/>
<dbReference type="VEuPathDB" id="FungiDB:H310_03827"/>
<organism evidence="5">
    <name type="scientific">Aphanomyces invadans</name>
    <dbReference type="NCBI Taxonomy" id="157072"/>
    <lineage>
        <taxon>Eukaryota</taxon>
        <taxon>Sar</taxon>
        <taxon>Stramenopiles</taxon>
        <taxon>Oomycota</taxon>
        <taxon>Saprolegniomycetes</taxon>
        <taxon>Saprolegniales</taxon>
        <taxon>Verrucalvaceae</taxon>
        <taxon>Aphanomyces</taxon>
    </lineage>
</organism>
<dbReference type="GO" id="GO:0071555">
    <property type="term" value="P:cell wall organization"/>
    <property type="evidence" value="ECO:0007669"/>
    <property type="project" value="UniProtKB-KW"/>
</dbReference>
<dbReference type="GO" id="GO:0005789">
    <property type="term" value="C:endoplasmic reticulum membrane"/>
    <property type="evidence" value="ECO:0007669"/>
    <property type="project" value="TreeGrafter"/>
</dbReference>
<dbReference type="PANTHER" id="PTHR31361:SF1">
    <property type="entry name" value="BETA-GLUCAN SYNTHESIS-ASSOCIATED PROTEIN KRE6-RELATED"/>
    <property type="match status" value="1"/>
</dbReference>
<evidence type="ECO:0000256" key="1">
    <source>
        <dbReference type="ARBA" id="ARBA00004370"/>
    </source>
</evidence>
<keyword evidence="3" id="KW-0325">Glycoprotein</keyword>
<dbReference type="Pfam" id="PF03935">
    <property type="entry name" value="SKN1_KRE6_Sbg1"/>
    <property type="match status" value="1"/>
</dbReference>
<dbReference type="GO" id="GO:0015926">
    <property type="term" value="F:glucosidase activity"/>
    <property type="evidence" value="ECO:0007669"/>
    <property type="project" value="TreeGrafter"/>
</dbReference>
<comment type="subcellular location">
    <subcellularLocation>
        <location evidence="1">Membrane</location>
    </subcellularLocation>
</comment>
<keyword evidence="4" id="KW-0961">Cell wall biogenesis/degradation</keyword>
<name>A0A024UDY9_9STRA</name>
<dbReference type="EMBL" id="KI913957">
    <property type="protein sequence ID" value="ETW04636.1"/>
    <property type="molecule type" value="Genomic_DNA"/>
</dbReference>
<gene>
    <name evidence="5" type="ORF">H310_03827</name>
</gene>
<evidence type="ECO:0000313" key="5">
    <source>
        <dbReference type="EMBL" id="ETW04636.1"/>
    </source>
</evidence>
<reference evidence="5" key="1">
    <citation type="submission" date="2013-12" db="EMBL/GenBank/DDBJ databases">
        <title>The Genome Sequence of Aphanomyces invadans NJM9701.</title>
        <authorList>
            <consortium name="The Broad Institute Genomics Platform"/>
            <person name="Russ C."/>
            <person name="Tyler B."/>
            <person name="van West P."/>
            <person name="Dieguez-Uribeondo J."/>
            <person name="Young S.K."/>
            <person name="Zeng Q."/>
            <person name="Gargeya S."/>
            <person name="Fitzgerald M."/>
            <person name="Abouelleil A."/>
            <person name="Alvarado L."/>
            <person name="Chapman S.B."/>
            <person name="Gainer-Dewar J."/>
            <person name="Goldberg J."/>
            <person name="Griggs A."/>
            <person name="Gujja S."/>
            <person name="Hansen M."/>
            <person name="Howarth C."/>
            <person name="Imamovic A."/>
            <person name="Ireland A."/>
            <person name="Larimer J."/>
            <person name="McCowan C."/>
            <person name="Murphy C."/>
            <person name="Pearson M."/>
            <person name="Poon T.W."/>
            <person name="Priest M."/>
            <person name="Roberts A."/>
            <person name="Saif S."/>
            <person name="Shea T."/>
            <person name="Sykes S."/>
            <person name="Wortman J."/>
            <person name="Nusbaum C."/>
            <person name="Birren B."/>
        </authorList>
    </citation>
    <scope>NUCLEOTIDE SEQUENCE [LARGE SCALE GENOMIC DNA]</scope>
    <source>
        <strain evidence="5">NJM9701</strain>
    </source>
</reference>
<dbReference type="GO" id="GO:0005886">
    <property type="term" value="C:plasma membrane"/>
    <property type="evidence" value="ECO:0007669"/>
    <property type="project" value="TreeGrafter"/>
</dbReference>
<dbReference type="InterPro" id="IPR005629">
    <property type="entry name" value="Skn1/Kre6/Sbg1"/>
</dbReference>
<dbReference type="GO" id="GO:0006078">
    <property type="term" value="P:(1-&gt;6)-beta-D-glucan biosynthetic process"/>
    <property type="evidence" value="ECO:0007669"/>
    <property type="project" value="TreeGrafter"/>
</dbReference>
<accession>A0A024UDY9</accession>
<proteinExistence type="predicted"/>
<dbReference type="Gene3D" id="2.60.120.200">
    <property type="match status" value="1"/>
</dbReference>
<dbReference type="RefSeq" id="XP_008866074.1">
    <property type="nucleotide sequence ID" value="XM_008867852.1"/>
</dbReference>
<keyword evidence="2" id="KW-0472">Membrane</keyword>
<dbReference type="GeneID" id="20080877"/>